<dbReference type="Pfam" id="PF09148">
    <property type="entry name" value="DUF1934"/>
    <property type="match status" value="1"/>
</dbReference>
<proteinExistence type="predicted"/>
<name>A0ABS7DKG1_9FIRM</name>
<dbReference type="EMBL" id="JAGFNZ010000001">
    <property type="protein sequence ID" value="MBW7571604.1"/>
    <property type="molecule type" value="Genomic_DNA"/>
</dbReference>
<dbReference type="InterPro" id="IPR015231">
    <property type="entry name" value="DUF1934"/>
</dbReference>
<dbReference type="Proteomes" id="UP000719942">
    <property type="component" value="Unassembled WGS sequence"/>
</dbReference>
<dbReference type="SUPFAM" id="SSF50814">
    <property type="entry name" value="Lipocalins"/>
    <property type="match status" value="1"/>
</dbReference>
<organism evidence="1 2">
    <name type="scientific">Caproiciproducens faecalis</name>
    <dbReference type="NCBI Taxonomy" id="2820301"/>
    <lineage>
        <taxon>Bacteria</taxon>
        <taxon>Bacillati</taxon>
        <taxon>Bacillota</taxon>
        <taxon>Clostridia</taxon>
        <taxon>Eubacteriales</taxon>
        <taxon>Acutalibacteraceae</taxon>
        <taxon>Caproiciproducens</taxon>
    </lineage>
</organism>
<sequence>MLENYLISIIGRQKIDDETGEIELTTLGSYVKKGNSQYIVYKEYDADNHNAAQTSVLKVDGNSKVTLMRGGADSTRLILENGKRHLCQYDTGFGNMMVGVFTSRVKSSLGEMGGNLEVNYTLDINSNLSSLNELFITVKEANNKDVKNSVTGDQ</sequence>
<gene>
    <name evidence="1" type="ORF">J5W02_02150</name>
</gene>
<comment type="caution">
    <text evidence="1">The sequence shown here is derived from an EMBL/GenBank/DDBJ whole genome shotgun (WGS) entry which is preliminary data.</text>
</comment>
<evidence type="ECO:0000313" key="1">
    <source>
        <dbReference type="EMBL" id="MBW7571604.1"/>
    </source>
</evidence>
<keyword evidence="2" id="KW-1185">Reference proteome</keyword>
<dbReference type="RefSeq" id="WP_219964004.1">
    <property type="nucleotide sequence ID" value="NZ_JAGFNZ010000001.1"/>
</dbReference>
<reference evidence="1 2" key="1">
    <citation type="submission" date="2021-03" db="EMBL/GenBank/DDBJ databases">
        <title>Caproiciproducens sp. nov. isolated from feces of cow.</title>
        <authorList>
            <person name="Choi J.-Y."/>
        </authorList>
    </citation>
    <scope>NUCLEOTIDE SEQUENCE [LARGE SCALE GENOMIC DNA]</scope>
    <source>
        <strain evidence="1 2">AGMB10547</strain>
    </source>
</reference>
<accession>A0ABS7DKG1</accession>
<protein>
    <submittedName>
        <fullName evidence="1">DUF1934 domain-containing protein</fullName>
    </submittedName>
</protein>
<dbReference type="InterPro" id="IPR012674">
    <property type="entry name" value="Calycin"/>
</dbReference>
<dbReference type="Gene3D" id="2.40.128.20">
    <property type="match status" value="1"/>
</dbReference>
<evidence type="ECO:0000313" key="2">
    <source>
        <dbReference type="Proteomes" id="UP000719942"/>
    </source>
</evidence>